<comment type="caution">
    <text evidence="1">The sequence shown here is derived from an EMBL/GenBank/DDBJ whole genome shotgun (WGS) entry which is preliminary data.</text>
</comment>
<accession>A0A087BK70</accession>
<dbReference type="RefSeq" id="WP_033523110.1">
    <property type="nucleotide sequence ID" value="NZ_CAMGZS010000008.1"/>
</dbReference>
<dbReference type="AlphaFoldDB" id="A0A087BK70"/>
<dbReference type="PANTHER" id="PTHR41913:SF1">
    <property type="entry name" value="DUF1684 DOMAIN-CONTAINING PROTEIN"/>
    <property type="match status" value="1"/>
</dbReference>
<dbReference type="PANTHER" id="PTHR41913">
    <property type="entry name" value="DUF1684 DOMAIN-CONTAINING PROTEIN"/>
    <property type="match status" value="1"/>
</dbReference>
<dbReference type="EMBL" id="JGZC01000002">
    <property type="protein sequence ID" value="KFI71420.1"/>
    <property type="molecule type" value="Genomic_DNA"/>
</dbReference>
<name>A0A087BK70_9BIFI</name>
<protein>
    <recommendedName>
        <fullName evidence="3">DUF1684 domain-containing protein</fullName>
    </recommendedName>
</protein>
<reference evidence="1 2" key="1">
    <citation type="submission" date="2014-03" db="EMBL/GenBank/DDBJ databases">
        <title>Genomics of Bifidobacteria.</title>
        <authorList>
            <person name="Ventura M."/>
            <person name="Milani C."/>
            <person name="Lugli G.A."/>
        </authorList>
    </citation>
    <scope>NUCLEOTIDE SEQUENCE [LARGE SCALE GENOMIC DNA]</scope>
    <source>
        <strain evidence="1 2">LMG 11341</strain>
    </source>
</reference>
<sequence length="284" mass="32261">MSETIVPGNATQVDPYVQQWHIWHAQRIEELTSPHGYLAPASINWISNGQSKSINGIPGTWRADDNALVYTPEGREVYNAGSPVIAPIAFVPTAFGEEALSYLDYGEIRVEVNAQTDAISRDEHHFWVRVKDPNTERRRNFTGIDHFPIDKRWRIPATFRWAKEDELDIHDSVVKTVLQSYPVLGFVEFEYEGASYSLVVSNVFGHVTVFFSDETTGKETYDIGRVLHLDPLELNNLDSIDFNYAFNYPCAFSTYCTCPIPSKRNHLPFAVTAGEKTPKEHAQY</sequence>
<evidence type="ECO:0000313" key="1">
    <source>
        <dbReference type="EMBL" id="KFI71420.1"/>
    </source>
</evidence>
<dbReference type="Pfam" id="PF07920">
    <property type="entry name" value="DUF1684"/>
    <property type="match status" value="1"/>
</dbReference>
<dbReference type="InterPro" id="IPR012467">
    <property type="entry name" value="DUF1684"/>
</dbReference>
<dbReference type="STRING" id="78345.BMERY_1636"/>
<dbReference type="OrthoDB" id="5493262at2"/>
<dbReference type="eggNOG" id="COG3358">
    <property type="taxonomic scope" value="Bacteria"/>
</dbReference>
<evidence type="ECO:0000313" key="2">
    <source>
        <dbReference type="Proteomes" id="UP000029060"/>
    </source>
</evidence>
<gene>
    <name evidence="1" type="ORF">BMERY_1636</name>
</gene>
<dbReference type="Proteomes" id="UP000029060">
    <property type="component" value="Unassembled WGS sequence"/>
</dbReference>
<organism evidence="1 2">
    <name type="scientific">Bifidobacterium merycicum</name>
    <dbReference type="NCBI Taxonomy" id="78345"/>
    <lineage>
        <taxon>Bacteria</taxon>
        <taxon>Bacillati</taxon>
        <taxon>Actinomycetota</taxon>
        <taxon>Actinomycetes</taxon>
        <taxon>Bifidobacteriales</taxon>
        <taxon>Bifidobacteriaceae</taxon>
        <taxon>Bifidobacterium</taxon>
    </lineage>
</organism>
<keyword evidence="2" id="KW-1185">Reference proteome</keyword>
<evidence type="ECO:0008006" key="3">
    <source>
        <dbReference type="Google" id="ProtNLM"/>
    </source>
</evidence>
<proteinExistence type="predicted"/>